<evidence type="ECO:0000256" key="1">
    <source>
        <dbReference type="SAM" id="MobiDB-lite"/>
    </source>
</evidence>
<proteinExistence type="predicted"/>
<dbReference type="AlphaFoldDB" id="A0A6G1DWA2"/>
<feature type="compositionally biased region" description="Basic and acidic residues" evidence="1">
    <location>
        <begin position="71"/>
        <end position="91"/>
    </location>
</feature>
<dbReference type="OrthoDB" id="686628at2759"/>
<dbReference type="EMBL" id="SPHZ02000005">
    <property type="protein sequence ID" value="KAF0916800.1"/>
    <property type="molecule type" value="Genomic_DNA"/>
</dbReference>
<keyword evidence="3" id="KW-1185">Reference proteome</keyword>
<name>A0A6G1DWA2_9ORYZ</name>
<feature type="region of interest" description="Disordered" evidence="1">
    <location>
        <begin position="19"/>
        <end position="38"/>
    </location>
</feature>
<reference evidence="2 3" key="1">
    <citation type="submission" date="2019-11" db="EMBL/GenBank/DDBJ databases">
        <title>Whole genome sequence of Oryza granulata.</title>
        <authorList>
            <person name="Li W."/>
        </authorList>
    </citation>
    <scope>NUCLEOTIDE SEQUENCE [LARGE SCALE GENOMIC DNA]</scope>
    <source>
        <strain evidence="3">cv. Menghai</strain>
        <tissue evidence="2">Leaf</tissue>
    </source>
</reference>
<dbReference type="Proteomes" id="UP000479710">
    <property type="component" value="Unassembled WGS sequence"/>
</dbReference>
<evidence type="ECO:0000313" key="3">
    <source>
        <dbReference type="Proteomes" id="UP000479710"/>
    </source>
</evidence>
<evidence type="ECO:0000313" key="2">
    <source>
        <dbReference type="EMBL" id="KAF0916800.1"/>
    </source>
</evidence>
<feature type="region of interest" description="Disordered" evidence="1">
    <location>
        <begin position="69"/>
        <end position="91"/>
    </location>
</feature>
<protein>
    <submittedName>
        <fullName evidence="2">Uncharacterized protein</fullName>
    </submittedName>
</protein>
<comment type="caution">
    <text evidence="2">The sequence shown here is derived from an EMBL/GenBank/DDBJ whole genome shotgun (WGS) entry which is preliminary data.</text>
</comment>
<sequence>MPAVVTVVSAAAKQDIALASSDRERPLPLPPQSLGSEEYNLRSPTRVEEAVLGVVDGEGIDEAKPNQLENHILDDHSKSALESSNDVRQRY</sequence>
<organism evidence="2 3">
    <name type="scientific">Oryza meyeriana var. granulata</name>
    <dbReference type="NCBI Taxonomy" id="110450"/>
    <lineage>
        <taxon>Eukaryota</taxon>
        <taxon>Viridiplantae</taxon>
        <taxon>Streptophyta</taxon>
        <taxon>Embryophyta</taxon>
        <taxon>Tracheophyta</taxon>
        <taxon>Spermatophyta</taxon>
        <taxon>Magnoliopsida</taxon>
        <taxon>Liliopsida</taxon>
        <taxon>Poales</taxon>
        <taxon>Poaceae</taxon>
        <taxon>BOP clade</taxon>
        <taxon>Oryzoideae</taxon>
        <taxon>Oryzeae</taxon>
        <taxon>Oryzinae</taxon>
        <taxon>Oryza</taxon>
        <taxon>Oryza meyeriana</taxon>
    </lineage>
</organism>
<accession>A0A6G1DWA2</accession>
<gene>
    <name evidence="2" type="ORF">E2562_011629</name>
</gene>